<evidence type="ECO:0000313" key="2">
    <source>
        <dbReference type="Proteomes" id="UP000054166"/>
    </source>
</evidence>
<dbReference type="Proteomes" id="UP000054166">
    <property type="component" value="Unassembled WGS sequence"/>
</dbReference>
<dbReference type="HOGENOM" id="CLU_2400443_0_0_1"/>
<gene>
    <name evidence="1" type="ORF">PILCRDRAFT_3330</name>
</gene>
<dbReference type="EMBL" id="KN832977">
    <property type="protein sequence ID" value="KIM88313.1"/>
    <property type="molecule type" value="Genomic_DNA"/>
</dbReference>
<accession>A0A0C3BP99</accession>
<protein>
    <submittedName>
        <fullName evidence="1">Uncharacterized protein</fullName>
    </submittedName>
</protein>
<name>A0A0C3BP99_PILCF</name>
<dbReference type="AlphaFoldDB" id="A0A0C3BP99"/>
<reference evidence="1 2" key="1">
    <citation type="submission" date="2014-04" db="EMBL/GenBank/DDBJ databases">
        <authorList>
            <consortium name="DOE Joint Genome Institute"/>
            <person name="Kuo A."/>
            <person name="Tarkka M."/>
            <person name="Buscot F."/>
            <person name="Kohler A."/>
            <person name="Nagy L.G."/>
            <person name="Floudas D."/>
            <person name="Copeland A."/>
            <person name="Barry K.W."/>
            <person name="Cichocki N."/>
            <person name="Veneault-Fourrey C."/>
            <person name="LaButti K."/>
            <person name="Lindquist E.A."/>
            <person name="Lipzen A."/>
            <person name="Lundell T."/>
            <person name="Morin E."/>
            <person name="Murat C."/>
            <person name="Sun H."/>
            <person name="Tunlid A."/>
            <person name="Henrissat B."/>
            <person name="Grigoriev I.V."/>
            <person name="Hibbett D.S."/>
            <person name="Martin F."/>
            <person name="Nordberg H.P."/>
            <person name="Cantor M.N."/>
            <person name="Hua S.X."/>
        </authorList>
    </citation>
    <scope>NUCLEOTIDE SEQUENCE [LARGE SCALE GENOMIC DNA]</scope>
    <source>
        <strain evidence="1 2">F 1598</strain>
    </source>
</reference>
<reference evidence="2" key="2">
    <citation type="submission" date="2015-01" db="EMBL/GenBank/DDBJ databases">
        <title>Evolutionary Origins and Diversification of the Mycorrhizal Mutualists.</title>
        <authorList>
            <consortium name="DOE Joint Genome Institute"/>
            <consortium name="Mycorrhizal Genomics Consortium"/>
            <person name="Kohler A."/>
            <person name="Kuo A."/>
            <person name="Nagy L.G."/>
            <person name="Floudas D."/>
            <person name="Copeland A."/>
            <person name="Barry K.W."/>
            <person name="Cichocki N."/>
            <person name="Veneault-Fourrey C."/>
            <person name="LaButti K."/>
            <person name="Lindquist E.A."/>
            <person name="Lipzen A."/>
            <person name="Lundell T."/>
            <person name="Morin E."/>
            <person name="Murat C."/>
            <person name="Riley R."/>
            <person name="Ohm R."/>
            <person name="Sun H."/>
            <person name="Tunlid A."/>
            <person name="Henrissat B."/>
            <person name="Grigoriev I.V."/>
            <person name="Hibbett D.S."/>
            <person name="Martin F."/>
        </authorList>
    </citation>
    <scope>NUCLEOTIDE SEQUENCE [LARGE SCALE GENOMIC DNA]</scope>
    <source>
        <strain evidence="2">F 1598</strain>
    </source>
</reference>
<keyword evidence="2" id="KW-1185">Reference proteome</keyword>
<proteinExistence type="predicted"/>
<organism evidence="1 2">
    <name type="scientific">Piloderma croceum (strain F 1598)</name>
    <dbReference type="NCBI Taxonomy" id="765440"/>
    <lineage>
        <taxon>Eukaryota</taxon>
        <taxon>Fungi</taxon>
        <taxon>Dikarya</taxon>
        <taxon>Basidiomycota</taxon>
        <taxon>Agaricomycotina</taxon>
        <taxon>Agaricomycetes</taxon>
        <taxon>Agaricomycetidae</taxon>
        <taxon>Atheliales</taxon>
        <taxon>Atheliaceae</taxon>
        <taxon>Piloderma</taxon>
    </lineage>
</organism>
<evidence type="ECO:0000313" key="1">
    <source>
        <dbReference type="EMBL" id="KIM88313.1"/>
    </source>
</evidence>
<sequence>MATATSTTILHLPNFTQFIHSRIVFSLLLLNLRCNWIHRHPTASTTFGVSQGDLGKAAMTVSEREIDPIAGDPVNLIRIDLSLPPDKMYFRRS</sequence>
<dbReference type="InParanoid" id="A0A0C3BP99"/>